<keyword evidence="4" id="KW-1185">Reference proteome</keyword>
<dbReference type="PANTHER" id="PTHR15897">
    <property type="entry name" value="ANKYRIN REPEAT AND MYND DOMAIN PROTEIN 1"/>
    <property type="match status" value="1"/>
</dbReference>
<dbReference type="PROSITE" id="PS50297">
    <property type="entry name" value="ANK_REP_REGION"/>
    <property type="match status" value="1"/>
</dbReference>
<dbReference type="SUPFAM" id="SSF48403">
    <property type="entry name" value="Ankyrin repeat"/>
    <property type="match status" value="2"/>
</dbReference>
<dbReference type="Proteomes" id="UP000228934">
    <property type="component" value="Unassembled WGS sequence"/>
</dbReference>
<dbReference type="InterPro" id="IPR003409">
    <property type="entry name" value="MORN"/>
</dbReference>
<proteinExistence type="predicted"/>
<keyword evidence="1" id="KW-0677">Repeat</keyword>
<dbReference type="Pfam" id="PF12796">
    <property type="entry name" value="Ank_2"/>
    <property type="match status" value="2"/>
</dbReference>
<dbReference type="Pfam" id="PF02493">
    <property type="entry name" value="MORN"/>
    <property type="match status" value="3"/>
</dbReference>
<dbReference type="SMART" id="SM00698">
    <property type="entry name" value="MORN"/>
    <property type="match status" value="3"/>
</dbReference>
<keyword evidence="2" id="KW-0040">ANK repeat</keyword>
<feature type="repeat" description="ANK" evidence="2">
    <location>
        <begin position="531"/>
        <end position="568"/>
    </location>
</feature>
<dbReference type="PANTHER" id="PTHR15897:SF2">
    <property type="entry name" value="ANKYRIN REPEAT AND MYND DOMAIN-CONTAINING PROTEIN 1"/>
    <property type="match status" value="1"/>
</dbReference>
<dbReference type="EMBL" id="KV943917">
    <property type="protein sequence ID" value="PIO26453.1"/>
    <property type="molecule type" value="Genomic_DNA"/>
</dbReference>
<evidence type="ECO:0000313" key="4">
    <source>
        <dbReference type="Proteomes" id="UP000228934"/>
    </source>
</evidence>
<dbReference type="Pfam" id="PF00023">
    <property type="entry name" value="Ank"/>
    <property type="match status" value="1"/>
</dbReference>
<organism evidence="3 4">
    <name type="scientific">Aquarana catesbeiana</name>
    <name type="common">American bullfrog</name>
    <name type="synonym">Rana catesbeiana</name>
    <dbReference type="NCBI Taxonomy" id="8400"/>
    <lineage>
        <taxon>Eukaryota</taxon>
        <taxon>Metazoa</taxon>
        <taxon>Chordata</taxon>
        <taxon>Craniata</taxon>
        <taxon>Vertebrata</taxon>
        <taxon>Euteleostomi</taxon>
        <taxon>Amphibia</taxon>
        <taxon>Batrachia</taxon>
        <taxon>Anura</taxon>
        <taxon>Neobatrachia</taxon>
        <taxon>Ranoidea</taxon>
        <taxon>Ranidae</taxon>
        <taxon>Aquarana</taxon>
    </lineage>
</organism>
<dbReference type="OrthoDB" id="48314at2759"/>
<evidence type="ECO:0000256" key="1">
    <source>
        <dbReference type="ARBA" id="ARBA00022737"/>
    </source>
</evidence>
<dbReference type="Gene3D" id="1.25.40.20">
    <property type="entry name" value="Ankyrin repeat-containing domain"/>
    <property type="match status" value="3"/>
</dbReference>
<dbReference type="Gene3D" id="2.20.110.10">
    <property type="entry name" value="Histone H3 K4-specific methyltransferase SET7/9 N-terminal domain"/>
    <property type="match status" value="1"/>
</dbReference>
<dbReference type="PROSITE" id="PS50088">
    <property type="entry name" value="ANK_REPEAT"/>
    <property type="match status" value="2"/>
</dbReference>
<protein>
    <submittedName>
        <fullName evidence="3">Uncharacterized protein</fullName>
    </submittedName>
</protein>
<evidence type="ECO:0000313" key="3">
    <source>
        <dbReference type="EMBL" id="PIO26453.1"/>
    </source>
</evidence>
<gene>
    <name evidence="3" type="ORF">AB205_0199380</name>
</gene>
<dbReference type="SUPFAM" id="SSF82185">
    <property type="entry name" value="Histone H3 K4-specific methyltransferase SET7/9 N-terminal domain"/>
    <property type="match status" value="1"/>
</dbReference>
<reference evidence="4" key="1">
    <citation type="journal article" date="2017" name="Nat. Commun.">
        <title>The North American bullfrog draft genome provides insight into hormonal regulation of long noncoding RNA.</title>
        <authorList>
            <person name="Hammond S.A."/>
            <person name="Warren R.L."/>
            <person name="Vandervalk B.P."/>
            <person name="Kucuk E."/>
            <person name="Khan H."/>
            <person name="Gibb E.A."/>
            <person name="Pandoh P."/>
            <person name="Kirk H."/>
            <person name="Zhao Y."/>
            <person name="Jones M."/>
            <person name="Mungall A.J."/>
            <person name="Coope R."/>
            <person name="Pleasance S."/>
            <person name="Moore R.A."/>
            <person name="Holt R.A."/>
            <person name="Round J.M."/>
            <person name="Ohora S."/>
            <person name="Walle B.V."/>
            <person name="Veldhoen N."/>
            <person name="Helbing C.C."/>
            <person name="Birol I."/>
        </authorList>
    </citation>
    <scope>NUCLEOTIDE SEQUENCE [LARGE SCALE GENOMIC DNA]</scope>
</reference>
<dbReference type="AlphaFoldDB" id="A0A2G9RGV8"/>
<name>A0A2G9RGV8_AQUCT</name>
<dbReference type="SMART" id="SM00248">
    <property type="entry name" value="ANK"/>
    <property type="match status" value="5"/>
</dbReference>
<dbReference type="InterPro" id="IPR002110">
    <property type="entry name" value="Ankyrin_rpt"/>
</dbReference>
<accession>A0A2G9RGV8</accession>
<dbReference type="InterPro" id="IPR053064">
    <property type="entry name" value="Ankyrin-MYND_domain-protein"/>
</dbReference>
<feature type="non-terminal residue" evidence="3">
    <location>
        <position position="1"/>
    </location>
</feature>
<sequence length="687" mass="77038">SYIGEFYKDHHHGKGIYYWPDGCKFTGFFYLSRKEGYGTMTFPDGKSYQGLYKSDVRYGPGFETYSDGCQDVGIWKGQQLFRLCTVVPGSISTLSYPQFSQPQKTNKRCVSEDHDSVTEKGKTEDPFLFRYKFLLLEDRFTLPEKIYSYSSDTDHLPITPTEHLEFNQHFYRDKDRQEVCSHVTFDNVQPNSGMRKIYLHVNEHRHNPQHLEWGIISIMNGDRYKFGPIGPRERVAEQLIVAAGLGDYDAICTILRHDLAHVDVSDKCGLTALQAAAVNGHNNVINLLLDNGADVNKSNDEGLSALSLCLMLFYSSKPFWPNVAERNLPFSKEESSDFTLGISGSEGNAAHEKDVKHYDQMPTVLETCPDVPYSETGPGQEALDSTSDLDKDKNLRSTIKLLLLRGADPDMCSIPMHPLFFAVRAADADTVQLLLECGASTDVRLSTSNGSLTPLHIAAALPVAEGTRITEILLFAASDPNASAEDGDYVYDPDRGDSPGTVLGFPMKGCLDSGLPLYNYYEKSPHVPEEGGRTPLHVACEREDNYKLAKDTISLLLAHNAKINTLWSGHSPLSLAIASGNDMEKERGLHWVQLQTMHTTNTSSCILQDKKIAHTPYHALSPEERDIFNARKQLLEHLGELTREAVKAKEKKEWANDGIIRKYITVCKSILLLLCFQRQSQILKIFY</sequence>
<feature type="repeat" description="ANK" evidence="2">
    <location>
        <begin position="268"/>
        <end position="300"/>
    </location>
</feature>
<evidence type="ECO:0000256" key="2">
    <source>
        <dbReference type="PROSITE-ProRule" id="PRU00023"/>
    </source>
</evidence>
<dbReference type="InterPro" id="IPR036770">
    <property type="entry name" value="Ankyrin_rpt-contain_sf"/>
</dbReference>